<gene>
    <name evidence="2" type="ORF">METZ01_LOCUS481997</name>
</gene>
<evidence type="ECO:0000313" key="2">
    <source>
        <dbReference type="EMBL" id="SVE29143.1"/>
    </source>
</evidence>
<accession>A0A383CAR1</accession>
<feature type="region of interest" description="Disordered" evidence="1">
    <location>
        <begin position="88"/>
        <end position="109"/>
    </location>
</feature>
<evidence type="ECO:0000256" key="1">
    <source>
        <dbReference type="SAM" id="MobiDB-lite"/>
    </source>
</evidence>
<name>A0A383CAR1_9ZZZZ</name>
<protein>
    <submittedName>
        <fullName evidence="2">Uncharacterized protein</fullName>
    </submittedName>
</protein>
<feature type="compositionally biased region" description="Basic and acidic residues" evidence="1">
    <location>
        <begin position="96"/>
        <end position="109"/>
    </location>
</feature>
<reference evidence="2" key="1">
    <citation type="submission" date="2018-05" db="EMBL/GenBank/DDBJ databases">
        <authorList>
            <person name="Lanie J.A."/>
            <person name="Ng W.-L."/>
            <person name="Kazmierczak K.M."/>
            <person name="Andrzejewski T.M."/>
            <person name="Davidsen T.M."/>
            <person name="Wayne K.J."/>
            <person name="Tettelin H."/>
            <person name="Glass J.I."/>
            <person name="Rusch D."/>
            <person name="Podicherti R."/>
            <person name="Tsui H.-C.T."/>
            <person name="Winkler M.E."/>
        </authorList>
    </citation>
    <scope>NUCLEOTIDE SEQUENCE</scope>
</reference>
<proteinExistence type="predicted"/>
<organism evidence="2">
    <name type="scientific">marine metagenome</name>
    <dbReference type="NCBI Taxonomy" id="408172"/>
    <lineage>
        <taxon>unclassified sequences</taxon>
        <taxon>metagenomes</taxon>
        <taxon>ecological metagenomes</taxon>
    </lineage>
</organism>
<feature type="non-terminal residue" evidence="2">
    <location>
        <position position="109"/>
    </location>
</feature>
<dbReference type="EMBL" id="UINC01207165">
    <property type="protein sequence ID" value="SVE29143.1"/>
    <property type="molecule type" value="Genomic_DNA"/>
</dbReference>
<sequence>MTRANKKMFNQAVCKIQEAIWSGEYGIITRGAKSRKKNPHHPLDGTKWPLFRVNDLSSHSSPDWWSPSISWDRVSLKKIKAVTINQPRRQIWSGTGREEGKDRRKIDPA</sequence>
<dbReference type="AlphaFoldDB" id="A0A383CAR1"/>